<organism evidence="3 4">
    <name type="scientific">Pseudozyma flocculosa PF-1</name>
    <dbReference type="NCBI Taxonomy" id="1277687"/>
    <lineage>
        <taxon>Eukaryota</taxon>
        <taxon>Fungi</taxon>
        <taxon>Dikarya</taxon>
        <taxon>Basidiomycota</taxon>
        <taxon>Ustilaginomycotina</taxon>
        <taxon>Ustilaginomycetes</taxon>
        <taxon>Ustilaginales</taxon>
        <taxon>Ustilaginaceae</taxon>
        <taxon>Pseudozyma</taxon>
    </lineage>
</organism>
<reference evidence="3 4" key="1">
    <citation type="journal article" date="2013" name="Plant Cell">
        <title>The transition from a phytopathogenic smut ancestor to an anamorphic biocontrol agent deciphered by comparative whole-genome analysis.</title>
        <authorList>
            <person name="Lefebvre F."/>
            <person name="Joly D.L."/>
            <person name="Labbe C."/>
            <person name="Teichmann B."/>
            <person name="Linning R."/>
            <person name="Belzile F."/>
            <person name="Bakkeren G."/>
            <person name="Belanger R.R."/>
        </authorList>
    </citation>
    <scope>NUCLEOTIDE SEQUENCE [LARGE SCALE GENOMIC DNA]</scope>
    <source>
        <strain evidence="3 4">PF-1</strain>
    </source>
</reference>
<feature type="region of interest" description="Disordered" evidence="1">
    <location>
        <begin position="469"/>
        <end position="561"/>
    </location>
</feature>
<evidence type="ECO:0000256" key="1">
    <source>
        <dbReference type="SAM" id="MobiDB-lite"/>
    </source>
</evidence>
<feature type="compositionally biased region" description="Basic and acidic residues" evidence="1">
    <location>
        <begin position="499"/>
        <end position="511"/>
    </location>
</feature>
<dbReference type="InterPro" id="IPR003114">
    <property type="entry name" value="Phox_assoc"/>
</dbReference>
<dbReference type="Proteomes" id="UP000053664">
    <property type="component" value="Unassembled WGS sequence"/>
</dbReference>
<dbReference type="EMBL" id="KE361635">
    <property type="protein sequence ID" value="EPQ28243.1"/>
    <property type="molecule type" value="Genomic_DNA"/>
</dbReference>
<feature type="compositionally biased region" description="Low complexity" evidence="1">
    <location>
        <begin position="12"/>
        <end position="27"/>
    </location>
</feature>
<dbReference type="OrthoDB" id="5582218at2759"/>
<feature type="region of interest" description="Disordered" evidence="1">
    <location>
        <begin position="277"/>
        <end position="300"/>
    </location>
</feature>
<dbReference type="RefSeq" id="XP_007879785.1">
    <property type="nucleotide sequence ID" value="XM_007881594.1"/>
</dbReference>
<evidence type="ECO:0000313" key="4">
    <source>
        <dbReference type="Proteomes" id="UP000053664"/>
    </source>
</evidence>
<dbReference type="AlphaFoldDB" id="A0A061H6I4"/>
<dbReference type="KEGG" id="pfp:PFL1_04070"/>
<gene>
    <name evidence="3" type="ORF">PFL1_04070</name>
</gene>
<proteinExistence type="predicted"/>
<accession>A0A061H6I4</accession>
<feature type="region of interest" description="Disordered" evidence="1">
    <location>
        <begin position="1"/>
        <end position="104"/>
    </location>
</feature>
<dbReference type="eggNOG" id="ENOG502RV9X">
    <property type="taxonomic scope" value="Eukaryota"/>
</dbReference>
<feature type="compositionally biased region" description="Low complexity" evidence="1">
    <location>
        <begin position="63"/>
        <end position="83"/>
    </location>
</feature>
<evidence type="ECO:0000313" key="3">
    <source>
        <dbReference type="EMBL" id="EPQ28243.1"/>
    </source>
</evidence>
<evidence type="ECO:0000259" key="2">
    <source>
        <dbReference type="Pfam" id="PF02194"/>
    </source>
</evidence>
<feature type="compositionally biased region" description="Polar residues" evidence="1">
    <location>
        <begin position="28"/>
        <end position="37"/>
    </location>
</feature>
<feature type="compositionally biased region" description="Gly residues" evidence="1">
    <location>
        <begin position="524"/>
        <end position="536"/>
    </location>
</feature>
<feature type="domain" description="PXA" evidence="2">
    <location>
        <begin position="137"/>
        <end position="386"/>
    </location>
</feature>
<sequence length="740" mass="79464">MPAEVFVAPVDSPSSSSSNYNNNNNSNARLTSPTPSYLSAFPHRPTQPTLTTALHRSHSHVDSLASNPSSPPNAQRSNSNAPAHVQSYASGRGGRLASPSAAAASATDSEPATLFYRRILFADLPSDQPVPALTGEKALDDQIYLLLAYLLRATVLPWYSKLTPNRQLLTEIVAIIRHVVDQIGPRLSVQPAAQRPSRARAAASPPFALERYRLHALVGRELPLVLRQHYLEVRAARRKADTAWAPLVTASHSSKAGYDLSDDIAASTASLSRHLPATALDPYDDDADGTDHDTESEPTASSARIAQLHGFLCPHPGVDSLHSVEGRLDPSYLRIAVSSLLGSLLPPEEWAVQTERYIVRDVTVMALRNSLGKCSRPWFLVQSIHKVLDVLRWPEDSSGAQADGRKRRDRDIVAAGAGATSNARTTPTPLEHVVGLAIRLWSLLTILCTMVLPYVVRAYFDLFDPHAGPARHARGHGSQGASEDLLASSSPSSRSQGAKRREPSLRPERTMHGRYPSASVGSGFLLGGGGGGGAGRRGGRAFEESSPPSSTPVEAGGSGASARTKAGFTAAAASAAMAEYAVPWLQLLEEVTEARTRMLSSALFSLLKMGVGFAGFGQTIDRIVTARVNATLDDTAALSDVVANLRRGMMPDGHLPPPVADPTPEVQAAEWRRLRRRLLQGMHPKVRLVLLGPDWSRQYDGMTRWLSPLCAPDAAGPNTHLAVMVLERVIVMLCPDLVEA</sequence>
<dbReference type="HOGENOM" id="CLU_357223_0_0_1"/>
<dbReference type="Pfam" id="PF02194">
    <property type="entry name" value="PXA"/>
    <property type="match status" value="1"/>
</dbReference>
<protein>
    <recommendedName>
        <fullName evidence="2">PXA domain-containing protein</fullName>
    </recommendedName>
</protein>
<feature type="compositionally biased region" description="Low complexity" evidence="1">
    <location>
        <begin position="95"/>
        <end position="104"/>
    </location>
</feature>
<dbReference type="GeneID" id="19318177"/>
<name>A0A061H6I4_9BASI</name>